<dbReference type="InterPro" id="IPR056690">
    <property type="entry name" value="DUF7788"/>
</dbReference>
<accession>B0MK27</accession>
<proteinExistence type="predicted"/>
<evidence type="ECO:0000259" key="2">
    <source>
        <dbReference type="Pfam" id="PF25043"/>
    </source>
</evidence>
<feature type="domain" description="DUF2828" evidence="1">
    <location>
        <begin position="27"/>
        <end position="118"/>
    </location>
</feature>
<dbReference type="InterPro" id="IPR011205">
    <property type="entry name" value="UCP015417_vWA"/>
</dbReference>
<dbReference type="Proteomes" id="UP000005326">
    <property type="component" value="Unassembled WGS sequence"/>
</dbReference>
<feature type="domain" description="DUF2828" evidence="1">
    <location>
        <begin position="168"/>
        <end position="291"/>
    </location>
</feature>
<evidence type="ECO:0000259" key="1">
    <source>
        <dbReference type="Pfam" id="PF11443"/>
    </source>
</evidence>
<evidence type="ECO:0000313" key="3">
    <source>
        <dbReference type="EMBL" id="EDS01959.1"/>
    </source>
</evidence>
<evidence type="ECO:0000313" key="4">
    <source>
        <dbReference type="Proteomes" id="UP000005326"/>
    </source>
</evidence>
<reference evidence="3" key="2">
    <citation type="submission" date="2014-06" db="EMBL/GenBank/DDBJ databases">
        <title>Draft genome sequence of Eubacterium siraeum (DSM 15702).</title>
        <authorList>
            <person name="Sudarsanam P."/>
            <person name="Ley R."/>
            <person name="Guruge J."/>
            <person name="Turnbaugh P.J."/>
            <person name="Mahowald M."/>
            <person name="Liep D."/>
            <person name="Gordon J."/>
        </authorList>
    </citation>
    <scope>NUCLEOTIDE SEQUENCE</scope>
    <source>
        <strain evidence="3">DSM 15702</strain>
    </source>
</reference>
<gene>
    <name evidence="3" type="ORF">EUBSIR_00159</name>
</gene>
<organism evidence="3 4">
    <name type="scientific">[Eubacterium] siraeum DSM 15702</name>
    <dbReference type="NCBI Taxonomy" id="428128"/>
    <lineage>
        <taxon>Bacteria</taxon>
        <taxon>Bacillati</taxon>
        <taxon>Bacillota</taxon>
        <taxon>Clostridia</taxon>
        <taxon>Eubacteriales</taxon>
        <taxon>Oscillospiraceae</taxon>
        <taxon>Oscillospiraceae incertae sedis</taxon>
    </lineage>
</organism>
<dbReference type="Pfam" id="PF11443">
    <property type="entry name" value="DUF2828"/>
    <property type="match status" value="2"/>
</dbReference>
<dbReference type="PANTHER" id="PTHR31373">
    <property type="entry name" value="OS06G0652100 PROTEIN"/>
    <property type="match status" value="1"/>
</dbReference>
<sequence length="494" mass="55849">MSNLLCAAEEEITMLEQLKEESNMTLTENGAATYISTKSHCLDLFSAIGAIRSSTEKDIIDRFVKAYSEDKNLAVKTLFFARDVREGLGERRVFRIILNYLAKYEPESVRRNIEYIAEYGRYDDLLCLIGTPCEKDALQIIEGQLKKDIASDTGVSLLAKWLPSVNASNKETVRTARRLARLLGMSEMQYRKTVVALRKKIDIVENRLRVQDYTFDYSKLPALAMLKYCGAFYENDYDRYCEYIDNVKNGKAKMHTGVLTPYDVIAPCFNRRTDGLSAEERNAMDVTWNALEDFGNDENALAVIDGSGSMYPRAIAVALSLGIYFAERNKGRFHNHFITFSERPQLVEIKGSDIAGKVEYCSRYSEVANTNISAVFNLLLKTAVKYNLPQEELPKRLYIISDMEFDKCADNAGKTNFECASRKYAEKGYTLPEIVFWNVESRKAQQPVTMNENGVALVSGCSPRLFSMVASGELNPYKAMLDTLTSERYAPISA</sequence>
<dbReference type="Gene3D" id="3.40.50.410">
    <property type="entry name" value="von Willebrand factor, type A domain"/>
    <property type="match status" value="1"/>
</dbReference>
<dbReference type="InterPro" id="IPR058580">
    <property type="entry name" value="DUF2828"/>
</dbReference>
<keyword evidence="4" id="KW-1185">Reference proteome</keyword>
<feature type="domain" description="DUF7788" evidence="2">
    <location>
        <begin position="299"/>
        <end position="468"/>
    </location>
</feature>
<dbReference type="EMBL" id="ABCA03000023">
    <property type="protein sequence ID" value="EDS01959.1"/>
    <property type="molecule type" value="Genomic_DNA"/>
</dbReference>
<dbReference type="Pfam" id="PF25043">
    <property type="entry name" value="DUF7788"/>
    <property type="match status" value="1"/>
</dbReference>
<protein>
    <recommendedName>
        <fullName evidence="5">DUF2828 domain-containing protein</fullName>
    </recommendedName>
</protein>
<evidence type="ECO:0008006" key="5">
    <source>
        <dbReference type="Google" id="ProtNLM"/>
    </source>
</evidence>
<dbReference type="InterPro" id="IPR036465">
    <property type="entry name" value="vWFA_dom_sf"/>
</dbReference>
<dbReference type="PANTHER" id="PTHR31373:SF27">
    <property type="entry name" value="TROVE DOMAIN-CONTAINING PROTEIN"/>
    <property type="match status" value="1"/>
</dbReference>
<name>B0MK27_9FIRM</name>
<dbReference type="PIRSF" id="PIRSF015417">
    <property type="entry name" value="T31B5_30_vWA"/>
    <property type="match status" value="1"/>
</dbReference>
<dbReference type="AlphaFoldDB" id="B0MK27"/>
<comment type="caution">
    <text evidence="3">The sequence shown here is derived from an EMBL/GenBank/DDBJ whole genome shotgun (WGS) entry which is preliminary data.</text>
</comment>
<reference evidence="3" key="1">
    <citation type="submission" date="2007-10" db="EMBL/GenBank/DDBJ databases">
        <authorList>
            <person name="Fulton L."/>
            <person name="Clifton S."/>
            <person name="Fulton B."/>
            <person name="Xu J."/>
            <person name="Minx P."/>
            <person name="Pepin K.H."/>
            <person name="Johnson M."/>
            <person name="Thiruvilangam P."/>
            <person name="Bhonagiri V."/>
            <person name="Nash W.E."/>
            <person name="Mardis E.R."/>
            <person name="Wilson R.K."/>
        </authorList>
    </citation>
    <scope>NUCLEOTIDE SEQUENCE [LARGE SCALE GENOMIC DNA]</scope>
    <source>
        <strain evidence="3">DSM 15702</strain>
    </source>
</reference>
<dbReference type="SUPFAM" id="SSF53300">
    <property type="entry name" value="vWA-like"/>
    <property type="match status" value="1"/>
</dbReference>